<dbReference type="AlphaFoldDB" id="A0A3S5K395"/>
<gene>
    <name evidence="2" type="ORF">DSM106972_037230</name>
</gene>
<dbReference type="RefSeq" id="WP_186538856.1">
    <property type="nucleotide sequence ID" value="NZ_RSCL01000008.1"/>
</dbReference>
<organism evidence="2 3">
    <name type="scientific">Dulcicalothrix desertica PCC 7102</name>
    <dbReference type="NCBI Taxonomy" id="232991"/>
    <lineage>
        <taxon>Bacteria</taxon>
        <taxon>Bacillati</taxon>
        <taxon>Cyanobacteriota</taxon>
        <taxon>Cyanophyceae</taxon>
        <taxon>Nostocales</taxon>
        <taxon>Calotrichaceae</taxon>
        <taxon>Dulcicalothrix</taxon>
    </lineage>
</organism>
<evidence type="ECO:0000313" key="3">
    <source>
        <dbReference type="Proteomes" id="UP000271624"/>
    </source>
</evidence>
<name>A0A3S5K395_9CYAN</name>
<dbReference type="EMBL" id="RSCL01000008">
    <property type="protein sequence ID" value="RUT05716.1"/>
    <property type="molecule type" value="Genomic_DNA"/>
</dbReference>
<evidence type="ECO:0000313" key="2">
    <source>
        <dbReference type="EMBL" id="RUT05716.1"/>
    </source>
</evidence>
<evidence type="ECO:0008006" key="4">
    <source>
        <dbReference type="Google" id="ProtNLM"/>
    </source>
</evidence>
<feature type="compositionally biased region" description="Polar residues" evidence="1">
    <location>
        <begin position="124"/>
        <end position="138"/>
    </location>
</feature>
<reference evidence="2" key="2">
    <citation type="journal article" date="2019" name="Genome Biol. Evol.">
        <title>Day and night: Metabolic profiles and evolutionary relationships of six axenic non-marine cyanobacteria.</title>
        <authorList>
            <person name="Will S.E."/>
            <person name="Henke P."/>
            <person name="Boedeker C."/>
            <person name="Huang S."/>
            <person name="Brinkmann H."/>
            <person name="Rohde M."/>
            <person name="Jarek M."/>
            <person name="Friedl T."/>
            <person name="Seufert S."/>
            <person name="Schumacher M."/>
            <person name="Overmann J."/>
            <person name="Neumann-Schaal M."/>
            <person name="Petersen J."/>
        </authorList>
    </citation>
    <scope>NUCLEOTIDE SEQUENCE [LARGE SCALE GENOMIC DNA]</scope>
    <source>
        <strain evidence="2">PCC 7102</strain>
    </source>
</reference>
<sequence length="432" mass="47746">MSTVLTADNSTLHSQIGSKVCQAIIAIQVQQPELLLDKYRDIPWQSSRHQSGLVNKLTEILGQTQDEKLTQQLLQKFLRALLSPESFSSPILINLFKEVSQLGSSKPDGNGASTSKISESESETNLNVPSGSSGSTVNDEPIKSTPETENPTNNAPQAAIVDQETQENVDTTKDTSESNTSESNTSETTNNTPGAIDDNTNNAAYTQGGVAVLLLDAENLQFNSETEKFLSSVCNYPIQVKVAFANWCRKGKLDAELHARNYDLIHVPSGRDNADGKMITFGSSINQRFPNAKEVFVCSSDNVMTNLCNHMMQNGLNVFRVVKQGSNLTVLDIQSGKTHVHTVLPTMEQFVSQIKDIIREEESRTGNQWMKLSKMSKIFHNKYHIGVNQVVSHHFQGKTAKDIFLEHAEFAVHHLPEDLETFITLFKLPAKA</sequence>
<feature type="compositionally biased region" description="Low complexity" evidence="1">
    <location>
        <begin position="177"/>
        <end position="192"/>
    </location>
</feature>
<protein>
    <recommendedName>
        <fullName evidence="4">NYN domain-containing protein</fullName>
    </recommendedName>
</protein>
<reference evidence="2" key="1">
    <citation type="submission" date="2018-12" db="EMBL/GenBank/DDBJ databases">
        <authorList>
            <person name="Will S."/>
            <person name="Neumann-Schaal M."/>
            <person name="Henke P."/>
        </authorList>
    </citation>
    <scope>NUCLEOTIDE SEQUENCE</scope>
    <source>
        <strain evidence="2">PCC 7102</strain>
    </source>
</reference>
<keyword evidence="3" id="KW-1185">Reference proteome</keyword>
<accession>A0A3S5K395</accession>
<evidence type="ECO:0000256" key="1">
    <source>
        <dbReference type="SAM" id="MobiDB-lite"/>
    </source>
</evidence>
<comment type="caution">
    <text evidence="2">The sequence shown here is derived from an EMBL/GenBank/DDBJ whole genome shotgun (WGS) entry which is preliminary data.</text>
</comment>
<feature type="region of interest" description="Disordered" evidence="1">
    <location>
        <begin position="102"/>
        <end position="202"/>
    </location>
</feature>
<dbReference type="Proteomes" id="UP000271624">
    <property type="component" value="Unassembled WGS sequence"/>
</dbReference>
<feature type="compositionally biased region" description="Polar residues" evidence="1">
    <location>
        <begin position="145"/>
        <end position="156"/>
    </location>
</feature>
<proteinExistence type="predicted"/>